<reference evidence="4" key="1">
    <citation type="journal article" date="2020" name="Nat. Ecol. Evol.">
        <title>Deeply conserved synteny resolves early events in vertebrate evolution.</title>
        <authorList>
            <person name="Simakov O."/>
            <person name="Marletaz F."/>
            <person name="Yue J.X."/>
            <person name="O'Connell B."/>
            <person name="Jenkins J."/>
            <person name="Brandt A."/>
            <person name="Calef R."/>
            <person name="Tung C.H."/>
            <person name="Huang T.K."/>
            <person name="Schmutz J."/>
            <person name="Satoh N."/>
            <person name="Yu J.K."/>
            <person name="Putnam N.H."/>
            <person name="Green R.E."/>
            <person name="Rokhsar D.S."/>
        </authorList>
    </citation>
    <scope>NUCLEOTIDE SEQUENCE [LARGE SCALE GENOMIC DNA]</scope>
    <source>
        <strain evidence="4">S238N-H82</strain>
    </source>
</reference>
<dbReference type="GeneID" id="118412515"/>
<gene>
    <name evidence="5" type="primary">LOC118412515</name>
</gene>
<dbReference type="GO" id="GO:0005615">
    <property type="term" value="C:extracellular space"/>
    <property type="evidence" value="ECO:0000318"/>
    <property type="project" value="GO_Central"/>
</dbReference>
<dbReference type="Proteomes" id="UP000001554">
    <property type="component" value="Chromosome 3"/>
</dbReference>
<sequence>MSYCGQSDVEAASRHQHLVLSPARPEAFRMDCKMLLAAVLLAVACLTSPAQAAFTCPKTAYAVENQNTPKCPTTLANDIKTQQTAADKVKADVAKAKSQMTADKQSLESSLNLEKSKRAAAATKVTGLMTKATALQTAATAATTAATGTQAAITNLKRQMQLLKQKVNSLEAKANAAKPAGTGTTGTTGTGTTGTGTTGTGTKPGGTTGTGSTGTGTTGTGTTGTGTTGTGTTGTGTTGTGGTGGATKPTHPQDCGLIHKQNPSKPSGLYSTKVPGETNFVITYCDMTTDGGGWTVIQRRKAATPSFDRPWNDYKNGFGQPMDSFWWGLEKVYKVTKGENFRLRIEMEDTQGLKKSAVYDNFRIDSELNKYKLTVGKYSGNAGNALMTHNGIKFSSNDQDNDDYIPDSCAKAYRGGWWYNDHCFDANLNGYYSDKNPTGSSGFWLPFNGYKGLKASAMMIRHMDYNPPKSG</sequence>
<dbReference type="CDD" id="cd00087">
    <property type="entry name" value="FReD"/>
    <property type="match status" value="1"/>
</dbReference>
<feature type="compositionally biased region" description="Gly residues" evidence="2">
    <location>
        <begin position="183"/>
        <end position="245"/>
    </location>
</feature>
<dbReference type="SMART" id="SM00186">
    <property type="entry name" value="FBG"/>
    <property type="match status" value="1"/>
</dbReference>
<protein>
    <submittedName>
        <fullName evidence="5">Ficolin-2-like</fullName>
    </submittedName>
</protein>
<dbReference type="Gene3D" id="3.90.215.10">
    <property type="entry name" value="Gamma Fibrinogen, chain A, domain 1"/>
    <property type="match status" value="1"/>
</dbReference>
<dbReference type="AlphaFoldDB" id="A0A9J7KVX0"/>
<evidence type="ECO:0000313" key="5">
    <source>
        <dbReference type="RefSeq" id="XP_035671298.1"/>
    </source>
</evidence>
<evidence type="ECO:0000256" key="1">
    <source>
        <dbReference type="SAM" id="Coils"/>
    </source>
</evidence>
<dbReference type="OrthoDB" id="10025159at2759"/>
<dbReference type="SUPFAM" id="SSF56496">
    <property type="entry name" value="Fibrinogen C-terminal domain-like"/>
    <property type="match status" value="1"/>
</dbReference>
<dbReference type="InterPro" id="IPR050373">
    <property type="entry name" value="Fibrinogen_C-term_domain"/>
</dbReference>
<dbReference type="NCBIfam" id="NF040941">
    <property type="entry name" value="GGGWT_bact"/>
    <property type="match status" value="1"/>
</dbReference>
<dbReference type="PROSITE" id="PS51406">
    <property type="entry name" value="FIBRINOGEN_C_2"/>
    <property type="match status" value="1"/>
</dbReference>
<dbReference type="InterPro" id="IPR014716">
    <property type="entry name" value="Fibrinogen_a/b/g_C_1"/>
</dbReference>
<proteinExistence type="predicted"/>
<dbReference type="KEGG" id="bfo:118412515"/>
<dbReference type="RefSeq" id="XP_035671298.1">
    <property type="nucleotide sequence ID" value="XM_035815405.1"/>
</dbReference>
<dbReference type="OMA" id="LMTHNGI"/>
<feature type="domain" description="Fibrinogen C-terminal" evidence="3">
    <location>
        <begin position="246"/>
        <end position="464"/>
    </location>
</feature>
<reference evidence="5" key="2">
    <citation type="submission" date="2025-08" db="UniProtKB">
        <authorList>
            <consortium name="RefSeq"/>
        </authorList>
    </citation>
    <scope>IDENTIFICATION</scope>
    <source>
        <strain evidence="5">S238N-H82</strain>
        <tissue evidence="5">Testes</tissue>
    </source>
</reference>
<dbReference type="PANTHER" id="PTHR19143">
    <property type="entry name" value="FIBRINOGEN/TENASCIN/ANGIOPOEITIN"/>
    <property type="match status" value="1"/>
</dbReference>
<feature type="region of interest" description="Disordered" evidence="2">
    <location>
        <begin position="174"/>
        <end position="271"/>
    </location>
</feature>
<feature type="coiled-coil region" evidence="1">
    <location>
        <begin position="146"/>
        <end position="173"/>
    </location>
</feature>
<evidence type="ECO:0000259" key="3">
    <source>
        <dbReference type="PROSITE" id="PS51406"/>
    </source>
</evidence>
<evidence type="ECO:0000313" key="4">
    <source>
        <dbReference type="Proteomes" id="UP000001554"/>
    </source>
</evidence>
<evidence type="ECO:0000256" key="2">
    <source>
        <dbReference type="SAM" id="MobiDB-lite"/>
    </source>
</evidence>
<accession>A0A9J7KVX0</accession>
<organism evidence="4 5">
    <name type="scientific">Branchiostoma floridae</name>
    <name type="common">Florida lancelet</name>
    <name type="synonym">Amphioxus</name>
    <dbReference type="NCBI Taxonomy" id="7739"/>
    <lineage>
        <taxon>Eukaryota</taxon>
        <taxon>Metazoa</taxon>
        <taxon>Chordata</taxon>
        <taxon>Cephalochordata</taxon>
        <taxon>Leptocardii</taxon>
        <taxon>Amphioxiformes</taxon>
        <taxon>Branchiostomatidae</taxon>
        <taxon>Branchiostoma</taxon>
    </lineage>
</organism>
<keyword evidence="1" id="KW-0175">Coiled coil</keyword>
<dbReference type="InterPro" id="IPR036056">
    <property type="entry name" value="Fibrinogen-like_C"/>
</dbReference>
<name>A0A9J7KVX0_BRAFL</name>
<dbReference type="Pfam" id="PF00147">
    <property type="entry name" value="Fibrinogen_C"/>
    <property type="match status" value="1"/>
</dbReference>
<dbReference type="InterPro" id="IPR002181">
    <property type="entry name" value="Fibrinogen_a/b/g_C_dom"/>
</dbReference>
<dbReference type="PANTHER" id="PTHR19143:SF462">
    <property type="entry name" value="APPLE DOMAIN-CONTAINING PROTEIN"/>
    <property type="match status" value="1"/>
</dbReference>
<keyword evidence="4" id="KW-1185">Reference proteome</keyword>